<dbReference type="RefSeq" id="WP_192762932.1">
    <property type="nucleotide sequence ID" value="NZ_JADBDZ010000001.1"/>
</dbReference>
<dbReference type="Gene3D" id="3.20.20.70">
    <property type="entry name" value="Aldolase class I"/>
    <property type="match status" value="1"/>
</dbReference>
<proteinExistence type="inferred from homology"/>
<evidence type="ECO:0000256" key="4">
    <source>
        <dbReference type="ARBA" id="ARBA00022630"/>
    </source>
</evidence>
<dbReference type="Gene3D" id="3.40.50.720">
    <property type="entry name" value="NAD(P)-binding Rossmann-like Domain"/>
    <property type="match status" value="1"/>
</dbReference>
<accession>A0ABR9K293</accession>
<dbReference type="PANTHER" id="PTHR42917:SF2">
    <property type="entry name" value="2,4-DIENOYL-COA REDUCTASE [(2E)-ENOYL-COA-PRODUCING]"/>
    <property type="match status" value="1"/>
</dbReference>
<evidence type="ECO:0000313" key="12">
    <source>
        <dbReference type="EMBL" id="MBE1536979.1"/>
    </source>
</evidence>
<keyword evidence="8" id="KW-0408">Iron</keyword>
<dbReference type="Gene3D" id="3.50.50.60">
    <property type="entry name" value="FAD/NAD(P)-binding domain"/>
    <property type="match status" value="1"/>
</dbReference>
<comment type="cofactor">
    <cofactor evidence="1">
        <name>FMN</name>
        <dbReference type="ChEBI" id="CHEBI:58210"/>
    </cofactor>
</comment>
<dbReference type="Proteomes" id="UP000627838">
    <property type="component" value="Unassembled WGS sequence"/>
</dbReference>
<dbReference type="InterPro" id="IPR001155">
    <property type="entry name" value="OxRdtase_FMN_N"/>
</dbReference>
<evidence type="ECO:0000256" key="2">
    <source>
        <dbReference type="ARBA" id="ARBA00001966"/>
    </source>
</evidence>
<dbReference type="PANTHER" id="PTHR42917">
    <property type="entry name" value="2,4-DIENOYL-COA REDUCTASE"/>
    <property type="match status" value="1"/>
</dbReference>
<dbReference type="PRINTS" id="PR00368">
    <property type="entry name" value="FADPNR"/>
</dbReference>
<keyword evidence="5" id="KW-0288">FMN</keyword>
<protein>
    <submittedName>
        <fullName evidence="12">2,4-dienoyl-CoA reductase-like NADH-dependent reductase (Old Yellow Enzyme family)/thioredoxin reductase</fullName>
    </submittedName>
</protein>
<gene>
    <name evidence="12" type="ORF">H4W34_006812</name>
</gene>
<keyword evidence="6" id="KW-0479">Metal-binding</keyword>
<evidence type="ECO:0000256" key="9">
    <source>
        <dbReference type="ARBA" id="ARBA00023014"/>
    </source>
</evidence>
<feature type="domain" description="NADH:flavin oxidoreductase/NADH oxidase N-terminal" evidence="10">
    <location>
        <begin position="10"/>
        <end position="344"/>
    </location>
</feature>
<evidence type="ECO:0000259" key="10">
    <source>
        <dbReference type="Pfam" id="PF00724"/>
    </source>
</evidence>
<dbReference type="SUPFAM" id="SSF51395">
    <property type="entry name" value="FMN-linked oxidoreductases"/>
    <property type="match status" value="1"/>
</dbReference>
<feature type="domain" description="FAD/NAD(P)-binding" evidence="11">
    <location>
        <begin position="455"/>
        <end position="614"/>
    </location>
</feature>
<dbReference type="SUPFAM" id="SSF51905">
    <property type="entry name" value="FAD/NAD(P)-binding domain"/>
    <property type="match status" value="1"/>
</dbReference>
<name>A0ABR9K293_9ACTN</name>
<reference evidence="12 13" key="1">
    <citation type="submission" date="2020-10" db="EMBL/GenBank/DDBJ databases">
        <title>Sequencing the genomes of 1000 actinobacteria strains.</title>
        <authorList>
            <person name="Klenk H.-P."/>
        </authorList>
    </citation>
    <scope>NUCLEOTIDE SEQUENCE [LARGE SCALE GENOMIC DNA]</scope>
    <source>
        <strain evidence="12 13">DSM 46744</strain>
    </source>
</reference>
<dbReference type="InterPro" id="IPR013785">
    <property type="entry name" value="Aldolase_TIM"/>
</dbReference>
<evidence type="ECO:0000256" key="8">
    <source>
        <dbReference type="ARBA" id="ARBA00023004"/>
    </source>
</evidence>
<keyword evidence="9" id="KW-0411">Iron-sulfur</keyword>
<dbReference type="Pfam" id="PF00724">
    <property type="entry name" value="Oxidored_FMN"/>
    <property type="match status" value="1"/>
</dbReference>
<dbReference type="Pfam" id="PF07992">
    <property type="entry name" value="Pyr_redox_2"/>
    <property type="match status" value="1"/>
</dbReference>
<evidence type="ECO:0000259" key="11">
    <source>
        <dbReference type="Pfam" id="PF07992"/>
    </source>
</evidence>
<evidence type="ECO:0000256" key="5">
    <source>
        <dbReference type="ARBA" id="ARBA00022643"/>
    </source>
</evidence>
<dbReference type="EMBL" id="JADBDZ010000001">
    <property type="protein sequence ID" value="MBE1536979.1"/>
    <property type="molecule type" value="Genomic_DNA"/>
</dbReference>
<evidence type="ECO:0000256" key="1">
    <source>
        <dbReference type="ARBA" id="ARBA00001917"/>
    </source>
</evidence>
<sequence>MTPESPYPHVFRPITIGTMRLRNRVMVPPHGSAVGDLWGTEREAARHIAYWEARAKDGASWIDGVRGRVRNPVVPGFEPSGYGAGTLGNYREPNYVERVRELVTVLHRAGAAVTSQLTVIGGVPQAPSTRTSSPMQAARPHVMRRDEIAGYVEEYRYSAARARDAGLDGIELHLNHDDMLEWFLSPLTNDRDDEYGGSLENRARFAVEALSAVREEIGSGTTLGVRFTMREEAPGGYTAEDGLVIAQYLESTGLIDFLHAVIGSPWGDPSYIQPQYYRSAEWAGLAGALRAAVSLPVVYTGRVTSVAVAEEVLASGGADVVGMARAYIAEPRLLTKALDGREDEVRPCVGGNDCISRQYAERLPFGCAVNPHASHEVDGPWPKAARPRALLVVGGGPAGMELAGLAAESGHAVELWEAADELGGQLRTATKAPSFDRYADYLRWQVRRLDRAGVRVRLGHRATADEVAGHGADVVAVATGAVPHRPPIDGVDGPHVLDIRDVLDGAATGKRVLVIARDDHLPPLGLADHLSERGREVTLVYAVAQAGALLGRYILGGILARLHKRGVAFRQLEEVVAIHPDGVRVRNVYSGATEDLHGFDTIVLACGGDSDASLYGELRERLPEVHLLGDAYAPRRLVAATRQAYALAGLLAE</sequence>
<comment type="similarity">
    <text evidence="3">In the N-terminal section; belongs to the NADH:flavin oxidoreductase/NADH oxidase family.</text>
</comment>
<evidence type="ECO:0000256" key="7">
    <source>
        <dbReference type="ARBA" id="ARBA00023002"/>
    </source>
</evidence>
<keyword evidence="7" id="KW-0560">Oxidoreductase</keyword>
<evidence type="ECO:0000256" key="3">
    <source>
        <dbReference type="ARBA" id="ARBA00011048"/>
    </source>
</evidence>
<dbReference type="InterPro" id="IPR036188">
    <property type="entry name" value="FAD/NAD-bd_sf"/>
</dbReference>
<evidence type="ECO:0000313" key="13">
    <source>
        <dbReference type="Proteomes" id="UP000627838"/>
    </source>
</evidence>
<comment type="cofactor">
    <cofactor evidence="2">
        <name>[4Fe-4S] cluster</name>
        <dbReference type="ChEBI" id="CHEBI:49883"/>
    </cofactor>
</comment>
<keyword evidence="4" id="KW-0285">Flavoprotein</keyword>
<dbReference type="InterPro" id="IPR051793">
    <property type="entry name" value="NADH:flavin_oxidoreductase"/>
</dbReference>
<organism evidence="12 13">
    <name type="scientific">Actinomadura algeriensis</name>
    <dbReference type="NCBI Taxonomy" id="1679523"/>
    <lineage>
        <taxon>Bacteria</taxon>
        <taxon>Bacillati</taxon>
        <taxon>Actinomycetota</taxon>
        <taxon>Actinomycetes</taxon>
        <taxon>Streptosporangiales</taxon>
        <taxon>Thermomonosporaceae</taxon>
        <taxon>Actinomadura</taxon>
    </lineage>
</organism>
<dbReference type="Pfam" id="PF13450">
    <property type="entry name" value="NAD_binding_8"/>
    <property type="match status" value="1"/>
</dbReference>
<keyword evidence="13" id="KW-1185">Reference proteome</keyword>
<evidence type="ECO:0000256" key="6">
    <source>
        <dbReference type="ARBA" id="ARBA00022723"/>
    </source>
</evidence>
<comment type="caution">
    <text evidence="12">The sequence shown here is derived from an EMBL/GenBank/DDBJ whole genome shotgun (WGS) entry which is preliminary data.</text>
</comment>
<dbReference type="InterPro" id="IPR023753">
    <property type="entry name" value="FAD/NAD-binding_dom"/>
</dbReference>